<evidence type="ECO:0000313" key="3">
    <source>
        <dbReference type="Proteomes" id="UP001566132"/>
    </source>
</evidence>
<accession>A0ABD1EWR9</accession>
<name>A0ABD1EWR9_HYPHA</name>
<comment type="caution">
    <text evidence="2">The sequence shown here is derived from an EMBL/GenBank/DDBJ whole genome shotgun (WGS) entry which is preliminary data.</text>
</comment>
<proteinExistence type="predicted"/>
<protein>
    <submittedName>
        <fullName evidence="2">Uncharacterized protein</fullName>
    </submittedName>
</protein>
<keyword evidence="1" id="KW-0732">Signal</keyword>
<dbReference type="EMBL" id="JBDJPC010000004">
    <property type="protein sequence ID" value="KAL1505464.1"/>
    <property type="molecule type" value="Genomic_DNA"/>
</dbReference>
<feature type="signal peptide" evidence="1">
    <location>
        <begin position="1"/>
        <end position="23"/>
    </location>
</feature>
<keyword evidence="3" id="KW-1185">Reference proteome</keyword>
<evidence type="ECO:0000313" key="2">
    <source>
        <dbReference type="EMBL" id="KAL1505464.1"/>
    </source>
</evidence>
<sequence>MNKYLWSTAAVLFLLATLSGTECRSIKKRSPSVDALGSHEHGDNSLEHYKDKKKVEVVFGVKDAILGFVFDKLNKFIDQKTEWIDHLDRRNIIKNKAHGIEPPKDPVVSLSSILSNAIGSKLEAAAPLLNIVTSKLGSGSGSGSNHGGFNFGALLGHK</sequence>
<dbReference type="Proteomes" id="UP001566132">
    <property type="component" value="Unassembled WGS sequence"/>
</dbReference>
<evidence type="ECO:0000256" key="1">
    <source>
        <dbReference type="SAM" id="SignalP"/>
    </source>
</evidence>
<reference evidence="2 3" key="1">
    <citation type="submission" date="2024-05" db="EMBL/GenBank/DDBJ databases">
        <title>Genetic variation in Jamaican populations of the coffee berry borer (Hypothenemus hampei).</title>
        <authorList>
            <person name="Errbii M."/>
            <person name="Myrie A."/>
        </authorList>
    </citation>
    <scope>NUCLEOTIDE SEQUENCE [LARGE SCALE GENOMIC DNA]</scope>
    <source>
        <strain evidence="2">JA-Hopewell-2020-01-JO</strain>
        <tissue evidence="2">Whole body</tissue>
    </source>
</reference>
<gene>
    <name evidence="2" type="ORF">ABEB36_005031</name>
</gene>
<dbReference type="AlphaFoldDB" id="A0ABD1EWR9"/>
<feature type="chain" id="PRO_5044871877" evidence="1">
    <location>
        <begin position="24"/>
        <end position="158"/>
    </location>
</feature>
<organism evidence="2 3">
    <name type="scientific">Hypothenemus hampei</name>
    <name type="common">Coffee berry borer</name>
    <dbReference type="NCBI Taxonomy" id="57062"/>
    <lineage>
        <taxon>Eukaryota</taxon>
        <taxon>Metazoa</taxon>
        <taxon>Ecdysozoa</taxon>
        <taxon>Arthropoda</taxon>
        <taxon>Hexapoda</taxon>
        <taxon>Insecta</taxon>
        <taxon>Pterygota</taxon>
        <taxon>Neoptera</taxon>
        <taxon>Endopterygota</taxon>
        <taxon>Coleoptera</taxon>
        <taxon>Polyphaga</taxon>
        <taxon>Cucujiformia</taxon>
        <taxon>Curculionidae</taxon>
        <taxon>Scolytinae</taxon>
        <taxon>Hypothenemus</taxon>
    </lineage>
</organism>